<evidence type="ECO:0000313" key="13">
    <source>
        <dbReference type="Proteomes" id="UP000750711"/>
    </source>
</evidence>
<dbReference type="InterPro" id="IPR029063">
    <property type="entry name" value="SAM-dependent_MTases_sf"/>
</dbReference>
<dbReference type="Pfam" id="PF25423">
    <property type="entry name" value="DUF7893"/>
    <property type="match status" value="1"/>
</dbReference>
<dbReference type="EC" id="2.1.1.37" evidence="9"/>
<gene>
    <name evidence="12" type="ORF">GP486_003210</name>
</gene>
<dbReference type="PANTHER" id="PTHR10629">
    <property type="entry name" value="CYTOSINE-SPECIFIC METHYLTRANSFERASE"/>
    <property type="match status" value="1"/>
</dbReference>
<dbReference type="InterPro" id="IPR001525">
    <property type="entry name" value="C5_MeTfrase"/>
</dbReference>
<comment type="subcellular location">
    <subcellularLocation>
        <location evidence="1">Nucleus</location>
    </subcellularLocation>
</comment>
<organism evidence="12 13">
    <name type="scientific">Trichoglossum hirsutum</name>
    <dbReference type="NCBI Taxonomy" id="265104"/>
    <lineage>
        <taxon>Eukaryota</taxon>
        <taxon>Fungi</taxon>
        <taxon>Dikarya</taxon>
        <taxon>Ascomycota</taxon>
        <taxon>Pezizomycotina</taxon>
        <taxon>Geoglossomycetes</taxon>
        <taxon>Geoglossales</taxon>
        <taxon>Geoglossaceae</taxon>
        <taxon>Trichoglossum</taxon>
    </lineage>
</organism>
<dbReference type="PROSITE" id="PS00094">
    <property type="entry name" value="C5_MTASE_1"/>
    <property type="match status" value="1"/>
</dbReference>
<dbReference type="PROSITE" id="PS51038">
    <property type="entry name" value="BAH"/>
    <property type="match status" value="1"/>
</dbReference>
<dbReference type="GO" id="GO:0032259">
    <property type="term" value="P:methylation"/>
    <property type="evidence" value="ECO:0007669"/>
    <property type="project" value="UniProtKB-KW"/>
</dbReference>
<dbReference type="PANTHER" id="PTHR10629:SF54">
    <property type="entry name" value="DNA METHYLTRANSFERASE DIM-2"/>
    <property type="match status" value="1"/>
</dbReference>
<evidence type="ECO:0000256" key="1">
    <source>
        <dbReference type="ARBA" id="ARBA00004123"/>
    </source>
</evidence>
<evidence type="ECO:0000256" key="4">
    <source>
        <dbReference type="ARBA" id="ARBA00022691"/>
    </source>
</evidence>
<dbReference type="GO" id="GO:0003677">
    <property type="term" value="F:DNA binding"/>
    <property type="evidence" value="ECO:0007669"/>
    <property type="project" value="UniProtKB-KW"/>
</dbReference>
<dbReference type="SUPFAM" id="SSF53335">
    <property type="entry name" value="S-adenosyl-L-methionine-dependent methyltransferases"/>
    <property type="match status" value="1"/>
</dbReference>
<keyword evidence="6" id="KW-0539">Nucleus</keyword>
<dbReference type="Gene3D" id="2.30.30.490">
    <property type="match status" value="1"/>
</dbReference>
<keyword evidence="13" id="KW-1185">Reference proteome</keyword>
<evidence type="ECO:0000259" key="11">
    <source>
        <dbReference type="PROSITE" id="PS51038"/>
    </source>
</evidence>
<feature type="active site" evidence="7">
    <location>
        <position position="849"/>
    </location>
</feature>
<dbReference type="InterPro" id="IPR050390">
    <property type="entry name" value="C5-Methyltransferase"/>
</dbReference>
<evidence type="ECO:0000256" key="5">
    <source>
        <dbReference type="ARBA" id="ARBA00023125"/>
    </source>
</evidence>
<dbReference type="GO" id="GO:0044027">
    <property type="term" value="P:negative regulation of gene expression via chromosomal CpG island methylation"/>
    <property type="evidence" value="ECO:0007669"/>
    <property type="project" value="TreeGrafter"/>
</dbReference>
<keyword evidence="5" id="KW-0238">DNA-binding</keyword>
<keyword evidence="3 7" id="KW-0808">Transferase</keyword>
<keyword evidence="2 7" id="KW-0489">Methyltransferase</keyword>
<evidence type="ECO:0000256" key="3">
    <source>
        <dbReference type="ARBA" id="ARBA00022679"/>
    </source>
</evidence>
<feature type="region of interest" description="Disordered" evidence="10">
    <location>
        <begin position="950"/>
        <end position="974"/>
    </location>
</feature>
<dbReference type="PRINTS" id="PR00105">
    <property type="entry name" value="C5METTRFRASE"/>
</dbReference>
<comment type="caution">
    <text evidence="12">The sequence shown here is derived from an EMBL/GenBank/DDBJ whole genome shotgun (WGS) entry which is preliminary data.</text>
</comment>
<evidence type="ECO:0000256" key="2">
    <source>
        <dbReference type="ARBA" id="ARBA00022603"/>
    </source>
</evidence>
<evidence type="ECO:0000256" key="9">
    <source>
        <dbReference type="RuleBase" id="RU000417"/>
    </source>
</evidence>
<dbReference type="InterPro" id="IPR043151">
    <property type="entry name" value="BAH_sf"/>
</dbReference>
<dbReference type="Pfam" id="PF00145">
    <property type="entry name" value="DNA_methylase"/>
    <property type="match status" value="1"/>
</dbReference>
<dbReference type="EMBL" id="JAGHQM010000414">
    <property type="protein sequence ID" value="KAH0562094.1"/>
    <property type="molecule type" value="Genomic_DNA"/>
</dbReference>
<proteinExistence type="inferred from homology"/>
<dbReference type="Gene3D" id="3.40.50.150">
    <property type="entry name" value="Vaccinia Virus protein VP39"/>
    <property type="match status" value="1"/>
</dbReference>
<dbReference type="GO" id="GO:0003682">
    <property type="term" value="F:chromatin binding"/>
    <property type="evidence" value="ECO:0007669"/>
    <property type="project" value="InterPro"/>
</dbReference>
<evidence type="ECO:0000256" key="6">
    <source>
        <dbReference type="ARBA" id="ARBA00023242"/>
    </source>
</evidence>
<reference evidence="12" key="1">
    <citation type="submission" date="2021-03" db="EMBL/GenBank/DDBJ databases">
        <title>Comparative genomics and phylogenomic investigation of the class Geoglossomycetes provide insights into ecological specialization and systematics.</title>
        <authorList>
            <person name="Melie T."/>
            <person name="Pirro S."/>
            <person name="Miller A.N."/>
            <person name="Quandt A."/>
        </authorList>
    </citation>
    <scope>NUCLEOTIDE SEQUENCE</scope>
    <source>
        <strain evidence="12">CAQ_001_2017</strain>
    </source>
</reference>
<dbReference type="Proteomes" id="UP000750711">
    <property type="component" value="Unassembled WGS sequence"/>
</dbReference>
<dbReference type="InterPro" id="IPR057215">
    <property type="entry name" value="DUF7893"/>
</dbReference>
<sequence>MNSRKEVDAGSFLIHSVPPGSTPLSHYGQQLSSAVEGVEDEYQIEWNAEDDEAMETAELSARPQVRLKLAGVAAPEFVFPKSSYDGYVRPLEIFNERTVLKAFFDEQEQEQEQEQAHTSEVFEGASRKRQKNDEFHQIELHGFSIYRPESKNTQSGELAPLHFLCARSANNDYYFDGILVDENSRRYVEKVPFTVLSIGNYLDTSLHTVGDQIWIRSSQYNRREVWYQLKEPAPEYREYHGQFLWLAEFTKHFVDYLNVVDNVSLRHFRQQFYDWAIELHGKDTDFNCWISTYGHIDFRSVVAANFEFLWKEANGVENGLHKHPIWSEIDPKRLTAVKEHRSRVENTVVTPYVYECFKRFPFGEYFNVITPSSKVLASRRKRGLNLDLTVEKCPSYAENPDESLSLSSNTFGCTTRARNTGGFEMLKEFFDENMNLKDDEQWEQARIEAKARVARDKFVGPVILTPTRLKRDSYGEIIANKPKVIGEGDVVAVRKDTQSVWKGESDLWFAYVQEVRYTKKGRQFLKVIWLYEPSDTSCSTMHYPFRNELFFSDNCNCGDGVLDADDVLCIVSVAFFSKPGESSAEYFVRQKYNTSDASFVSLKHPDFKCVHLSAPELSCMEEAKEKYQIGDTVLILEGRILEPVQLVAFEGDKVFVRRFPRRSRDYRLEQKSRPNELVWTEDIYPVRPEDIDRKCLIRFYTEEEKLSRKIPAPYNRDGTADAFFISSREVFNGFRRELIPLSKPFPLMNQGFDPDETPSRPMMNGMDLFCGGGNFGRGLEEGGAVRNKWAVDIGKEQIHTYRANLKKPDDTNLYFGSINDILRSGLRGNFSSHVPEPGEVDFISAGSPCQGFSNANNRREEEKGLRNSSLVASVAAFVDFYRPKYALLENVAGMASKKHDRNVFSQLLCALIGMGYQVQQFNLDAWSFGSPQSRSRLFVSIAAPGLKLPPHPALSHSHPPGKGDRGIGTGANGEKYGRRRFEITPFEYVTAAEATNDLPFIGQSRSHTCIPYPDHRQSCTKNNLKRILVNCVPVNPRQQSFVRAVNSGRMPKPQLDNYAWGGGGHKRSLISRSWQRVDPNALMPTITTSAQPACAFTGALVHWDQHRLLTVMEARRAQGFPDDEVLIGVASAQWKIVGNSVARTVALALGMSIREAWMSNDEDAPSYGAQRVVIETGLLQHGARHSEQPSLVEFDSTSEQNPDGLGADLVTDGEECVAYSKDSDARKRTMSALKRNYQSLEAVIFETSSKKGKLSGMVSTSSIV</sequence>
<evidence type="ECO:0000256" key="7">
    <source>
        <dbReference type="PROSITE-ProRule" id="PRU01016"/>
    </source>
</evidence>
<dbReference type="PROSITE" id="PS51679">
    <property type="entry name" value="SAM_MT_C5"/>
    <property type="match status" value="1"/>
</dbReference>
<dbReference type="InterPro" id="IPR018117">
    <property type="entry name" value="C5_DNA_meth_AS"/>
</dbReference>
<dbReference type="GO" id="GO:0003886">
    <property type="term" value="F:DNA (cytosine-5-)-methyltransferase activity"/>
    <property type="evidence" value="ECO:0007669"/>
    <property type="project" value="UniProtKB-EC"/>
</dbReference>
<keyword evidence="4 7" id="KW-0949">S-adenosyl-L-methionine</keyword>
<dbReference type="GO" id="GO:0005634">
    <property type="term" value="C:nucleus"/>
    <property type="evidence" value="ECO:0007669"/>
    <property type="project" value="UniProtKB-SubCell"/>
</dbReference>
<comment type="catalytic activity">
    <reaction evidence="9">
        <text>a 2'-deoxycytidine in DNA + S-adenosyl-L-methionine = a 5-methyl-2'-deoxycytidine in DNA + S-adenosyl-L-homocysteine + H(+)</text>
        <dbReference type="Rhea" id="RHEA:13681"/>
        <dbReference type="Rhea" id="RHEA-COMP:11369"/>
        <dbReference type="Rhea" id="RHEA-COMP:11370"/>
        <dbReference type="ChEBI" id="CHEBI:15378"/>
        <dbReference type="ChEBI" id="CHEBI:57856"/>
        <dbReference type="ChEBI" id="CHEBI:59789"/>
        <dbReference type="ChEBI" id="CHEBI:85452"/>
        <dbReference type="ChEBI" id="CHEBI:85454"/>
        <dbReference type="EC" id="2.1.1.37"/>
    </reaction>
</comment>
<dbReference type="Gene3D" id="3.90.120.10">
    <property type="entry name" value="DNA Methylase, subunit A, domain 2"/>
    <property type="match status" value="1"/>
</dbReference>
<dbReference type="NCBIfam" id="TIGR00675">
    <property type="entry name" value="dcm"/>
    <property type="match status" value="1"/>
</dbReference>
<evidence type="ECO:0000256" key="8">
    <source>
        <dbReference type="RuleBase" id="RU000416"/>
    </source>
</evidence>
<protein>
    <recommendedName>
        <fullName evidence="9">Cytosine-specific methyltransferase</fullName>
        <ecNumber evidence="9">2.1.1.37</ecNumber>
    </recommendedName>
</protein>
<evidence type="ECO:0000256" key="10">
    <source>
        <dbReference type="SAM" id="MobiDB-lite"/>
    </source>
</evidence>
<feature type="region of interest" description="Disordered" evidence="10">
    <location>
        <begin position="106"/>
        <end position="130"/>
    </location>
</feature>
<dbReference type="SMART" id="SM00439">
    <property type="entry name" value="BAH"/>
    <property type="match status" value="1"/>
</dbReference>
<accession>A0A9P8LDH8</accession>
<dbReference type="InterPro" id="IPR001025">
    <property type="entry name" value="BAH_dom"/>
</dbReference>
<feature type="domain" description="BAH" evidence="11">
    <location>
        <begin position="483"/>
        <end position="603"/>
    </location>
</feature>
<comment type="similarity">
    <text evidence="7 8">Belongs to the class I-like SAM-binding methyltransferase superfamily. C5-methyltransferase family.</text>
</comment>
<dbReference type="AlphaFoldDB" id="A0A9P8LDH8"/>
<evidence type="ECO:0000313" key="12">
    <source>
        <dbReference type="EMBL" id="KAH0562094.1"/>
    </source>
</evidence>
<name>A0A9P8LDH8_9PEZI</name>